<proteinExistence type="predicted"/>
<keyword evidence="1" id="KW-0472">Membrane</keyword>
<geneLocation type="mitochondrion" evidence="2"/>
<organism evidence="2">
    <name type="scientific">Sinosolenaia oleivora</name>
    <dbReference type="NCBI Taxonomy" id="3237505"/>
    <lineage>
        <taxon>Eukaryota</taxon>
        <taxon>Metazoa</taxon>
        <taxon>Spiralia</taxon>
        <taxon>Lophotrochozoa</taxon>
        <taxon>Mollusca</taxon>
        <taxon>Bivalvia</taxon>
        <taxon>Autobranchia</taxon>
        <taxon>Heteroconchia</taxon>
        <taxon>Palaeoheterodonta</taxon>
        <taxon>Unionida</taxon>
        <taxon>Unionoidea</taxon>
        <taxon>Unionidae</taxon>
        <taxon>Sinosolenaia</taxon>
    </lineage>
</organism>
<evidence type="ECO:0000256" key="1">
    <source>
        <dbReference type="SAM" id="Phobius"/>
    </source>
</evidence>
<reference evidence="2" key="1">
    <citation type="journal article" date="2020" name="Mitochondrial DNA Part B Resour">
        <title>Molecular identification and phylogenetic analysis of the mitogenome of Solenaia oleivora MG.</title>
        <authorList>
            <person name="Chen P."/>
            <person name="Li D."/>
            <person name="Chen X."/>
            <person name="Zhang G."/>
            <person name="Yang S."/>
        </authorList>
    </citation>
    <scope>NUCLEOTIDE SEQUENCE</scope>
</reference>
<keyword evidence="2" id="KW-0496">Mitochondrion</keyword>
<gene>
    <name evidence="2" type="primary">ATP8</name>
</gene>
<keyword evidence="1" id="KW-0812">Transmembrane</keyword>
<dbReference type="AlphaFoldDB" id="A0A873A2C7"/>
<evidence type="ECO:0000313" key="2">
    <source>
        <dbReference type="EMBL" id="QOY44587.1"/>
    </source>
</evidence>
<sequence length="65" mass="7356">MPQLSPMSWVMVFFIFLVSWVLVMSIFWWVARGEYKVMVAKGVSVGRVVSKGLGWGFSKGLKVSK</sequence>
<keyword evidence="1" id="KW-1133">Transmembrane helix</keyword>
<accession>A0A873A2C7</accession>
<protein>
    <submittedName>
        <fullName evidence="2">ATP synthase F0 subunit 8</fullName>
    </submittedName>
</protein>
<dbReference type="EMBL" id="MT477834">
    <property type="protein sequence ID" value="QOY44587.1"/>
    <property type="molecule type" value="Genomic_DNA"/>
</dbReference>
<name>A0A873A2C7_9BIVA</name>
<feature type="transmembrane region" description="Helical" evidence="1">
    <location>
        <begin position="6"/>
        <end position="31"/>
    </location>
</feature>